<feature type="region of interest" description="Disordered" evidence="1">
    <location>
        <begin position="1"/>
        <end position="114"/>
    </location>
</feature>
<comment type="caution">
    <text evidence="2">The sequence shown here is derived from an EMBL/GenBank/DDBJ whole genome shotgun (WGS) entry which is preliminary data.</text>
</comment>
<accession>A0AAV7E8P8</accession>
<dbReference type="Proteomes" id="UP000825729">
    <property type="component" value="Unassembled WGS sequence"/>
</dbReference>
<proteinExistence type="predicted"/>
<dbReference type="AlphaFoldDB" id="A0AAV7E8P8"/>
<feature type="compositionally biased region" description="Low complexity" evidence="1">
    <location>
        <begin position="39"/>
        <end position="68"/>
    </location>
</feature>
<sequence>MEVSPTLLQDTSMSPPKEAEHSSPSFSSSARHTKRRSKSFCGSPSSSSSSSLGSFSSSNFSNLDSPLSPVTPLRYSGGIPFKWEQQPGIPKQQHYSPKYKTPGRDLLPLPPAGASPSQRFISLWPKKKTQFQRDPFVAALVECSKPEEEEEEEEECWKRSGASVKVGRTLSDRFGFVDLYGSCKTSCSVMESKVLIPRSARSSYDMLSRRIG</sequence>
<gene>
    <name evidence="2" type="ORF">H6P81_015521</name>
</gene>
<evidence type="ECO:0000313" key="2">
    <source>
        <dbReference type="EMBL" id="KAG9444181.1"/>
    </source>
</evidence>
<feature type="compositionally biased region" description="Polar residues" evidence="1">
    <location>
        <begin position="1"/>
        <end position="14"/>
    </location>
</feature>
<evidence type="ECO:0000256" key="1">
    <source>
        <dbReference type="SAM" id="MobiDB-lite"/>
    </source>
</evidence>
<dbReference type="PANTHER" id="PTHR33696">
    <property type="entry name" value="T22J18.15-RELATED"/>
    <property type="match status" value="1"/>
</dbReference>
<evidence type="ECO:0000313" key="3">
    <source>
        <dbReference type="Proteomes" id="UP000825729"/>
    </source>
</evidence>
<name>A0AAV7E8P8_ARIFI</name>
<keyword evidence="3" id="KW-1185">Reference proteome</keyword>
<organism evidence="2 3">
    <name type="scientific">Aristolochia fimbriata</name>
    <name type="common">White veined hardy Dutchman's pipe vine</name>
    <dbReference type="NCBI Taxonomy" id="158543"/>
    <lineage>
        <taxon>Eukaryota</taxon>
        <taxon>Viridiplantae</taxon>
        <taxon>Streptophyta</taxon>
        <taxon>Embryophyta</taxon>
        <taxon>Tracheophyta</taxon>
        <taxon>Spermatophyta</taxon>
        <taxon>Magnoliopsida</taxon>
        <taxon>Magnoliidae</taxon>
        <taxon>Piperales</taxon>
        <taxon>Aristolochiaceae</taxon>
        <taxon>Aristolochia</taxon>
    </lineage>
</organism>
<protein>
    <submittedName>
        <fullName evidence="2">Uncharacterized protein</fullName>
    </submittedName>
</protein>
<dbReference type="PANTHER" id="PTHR33696:SF1">
    <property type="entry name" value="T22J18.15"/>
    <property type="match status" value="1"/>
</dbReference>
<dbReference type="EMBL" id="JAINDJ010000006">
    <property type="protein sequence ID" value="KAG9444181.1"/>
    <property type="molecule type" value="Genomic_DNA"/>
</dbReference>
<reference evidence="2 3" key="1">
    <citation type="submission" date="2021-07" db="EMBL/GenBank/DDBJ databases">
        <title>The Aristolochia fimbriata genome: insights into angiosperm evolution, floral development and chemical biosynthesis.</title>
        <authorList>
            <person name="Jiao Y."/>
        </authorList>
    </citation>
    <scope>NUCLEOTIDE SEQUENCE [LARGE SCALE GENOMIC DNA]</scope>
    <source>
        <strain evidence="2">IBCAS-2021</strain>
        <tissue evidence="2">Leaf</tissue>
    </source>
</reference>